<feature type="transmembrane region" description="Helical" evidence="1">
    <location>
        <begin position="285"/>
        <end position="309"/>
    </location>
</feature>
<dbReference type="EMBL" id="LJCO01000072">
    <property type="protein sequence ID" value="KPV42638.1"/>
    <property type="molecule type" value="Genomic_DNA"/>
</dbReference>
<proteinExistence type="predicted"/>
<feature type="transmembrane region" description="Helical" evidence="1">
    <location>
        <begin position="115"/>
        <end position="134"/>
    </location>
</feature>
<gene>
    <name evidence="2" type="ORF">AN477_16855</name>
</gene>
<feature type="transmembrane region" description="Helical" evidence="1">
    <location>
        <begin position="88"/>
        <end position="108"/>
    </location>
</feature>
<feature type="transmembrane region" description="Helical" evidence="1">
    <location>
        <begin position="21"/>
        <end position="39"/>
    </location>
</feature>
<protein>
    <submittedName>
        <fullName evidence="2">Uncharacterized protein</fullName>
    </submittedName>
</protein>
<dbReference type="OrthoDB" id="5190419at2"/>
<feature type="transmembrane region" description="Helical" evidence="1">
    <location>
        <begin position="146"/>
        <end position="163"/>
    </location>
</feature>
<feature type="transmembrane region" description="Helical" evidence="1">
    <location>
        <begin position="233"/>
        <end position="256"/>
    </location>
</feature>
<organism evidence="2 3">
    <name type="scientific">Alicyclobacillus ferrooxydans</name>
    <dbReference type="NCBI Taxonomy" id="471514"/>
    <lineage>
        <taxon>Bacteria</taxon>
        <taxon>Bacillati</taxon>
        <taxon>Bacillota</taxon>
        <taxon>Bacilli</taxon>
        <taxon>Bacillales</taxon>
        <taxon>Alicyclobacillaceae</taxon>
        <taxon>Alicyclobacillus</taxon>
    </lineage>
</organism>
<dbReference type="PATRIC" id="fig|471514.4.peg.1229"/>
<keyword evidence="1" id="KW-0472">Membrane</keyword>
<feature type="transmembrane region" description="Helical" evidence="1">
    <location>
        <begin position="184"/>
        <end position="201"/>
    </location>
</feature>
<evidence type="ECO:0000256" key="1">
    <source>
        <dbReference type="SAM" id="Phobius"/>
    </source>
</evidence>
<sequence length="322" mass="35396">MGVAEGERLTRVIAKESPMLKVLRLGIGVLWIIAGLLQFQPLMFTPDFYAWYPPNIMESVIQGIADGQPQFVVSLVHFGSTIWSTEHVLFNVLAASLQLVIGLLFVYGKGRAAKVGFIISIGWGLVVWVFAEAFGQIFGGAGYFDGAPGAALLYVIVAILLLLDRSSKGLRLHGQMALRYLTTMYWFYMALLQILPSSGYWQPRGLMEPIATAGALPQPRFLSNPIEHFGTAIMHYGPLINLVLVVLMVVMAGITLFNAWNRVTIVLAFVWLFWSWWFGQDFGGLFAGAATDLNSIPAIAVWTLALVSAKQNRATPGRNQAS</sequence>
<name>A0A0P9EIK6_9BACL</name>
<accession>A0A0P9EIK6</accession>
<evidence type="ECO:0000313" key="3">
    <source>
        <dbReference type="Proteomes" id="UP000050482"/>
    </source>
</evidence>
<keyword evidence="1" id="KW-1133">Transmembrane helix</keyword>
<dbReference type="RefSeq" id="WP_054970336.1">
    <property type="nucleotide sequence ID" value="NZ_LJCO01000072.1"/>
</dbReference>
<keyword evidence="3" id="KW-1185">Reference proteome</keyword>
<keyword evidence="1" id="KW-0812">Transmembrane</keyword>
<evidence type="ECO:0000313" key="2">
    <source>
        <dbReference type="EMBL" id="KPV42638.1"/>
    </source>
</evidence>
<dbReference type="Proteomes" id="UP000050482">
    <property type="component" value="Unassembled WGS sequence"/>
</dbReference>
<comment type="caution">
    <text evidence="2">The sequence shown here is derived from an EMBL/GenBank/DDBJ whole genome shotgun (WGS) entry which is preliminary data.</text>
</comment>
<dbReference type="STRING" id="471514.AN477_16855"/>
<reference evidence="2 3" key="1">
    <citation type="submission" date="2015-09" db="EMBL/GenBank/DDBJ databases">
        <title>Draft genome sequence of Alicyclobacillus ferrooxydans DSM 22381.</title>
        <authorList>
            <person name="Hemp J."/>
        </authorList>
    </citation>
    <scope>NUCLEOTIDE SEQUENCE [LARGE SCALE GENOMIC DNA]</scope>
    <source>
        <strain evidence="2 3">TC-34</strain>
    </source>
</reference>
<dbReference type="AlphaFoldDB" id="A0A0P9EIK6"/>
<feature type="transmembrane region" description="Helical" evidence="1">
    <location>
        <begin position="263"/>
        <end position="279"/>
    </location>
</feature>